<evidence type="ECO:0000256" key="4">
    <source>
        <dbReference type="ARBA" id="ARBA00022729"/>
    </source>
</evidence>
<reference evidence="7" key="1">
    <citation type="submission" date="2024-07" db="EMBL/GenBank/DDBJ databases">
        <title>Complete genome sequence of Verrucomicrobiaceae bacterium NT6N.</title>
        <authorList>
            <person name="Huang C."/>
            <person name="Takami H."/>
            <person name="Hamasaki K."/>
        </authorList>
    </citation>
    <scope>NUCLEOTIDE SEQUENCE</scope>
    <source>
        <strain evidence="7">NT6N</strain>
    </source>
</reference>
<dbReference type="GO" id="GO:0043190">
    <property type="term" value="C:ATP-binding cassette (ABC) transporter complex"/>
    <property type="evidence" value="ECO:0007669"/>
    <property type="project" value="InterPro"/>
</dbReference>
<feature type="domain" description="Solute-binding protein family 5" evidence="6">
    <location>
        <begin position="87"/>
        <end position="465"/>
    </location>
</feature>
<dbReference type="CDD" id="cd08504">
    <property type="entry name" value="PBP2_OppA"/>
    <property type="match status" value="1"/>
</dbReference>
<dbReference type="InterPro" id="IPR039424">
    <property type="entry name" value="SBP_5"/>
</dbReference>
<evidence type="ECO:0000313" key="7">
    <source>
        <dbReference type="EMBL" id="BDS05992.1"/>
    </source>
</evidence>
<proteinExistence type="inferred from homology"/>
<dbReference type="Gene3D" id="3.10.105.10">
    <property type="entry name" value="Dipeptide-binding Protein, Domain 3"/>
    <property type="match status" value="1"/>
</dbReference>
<organism evidence="7">
    <name type="scientific">Oceaniferula spumae</name>
    <dbReference type="NCBI Taxonomy" id="2979115"/>
    <lineage>
        <taxon>Bacteria</taxon>
        <taxon>Pseudomonadati</taxon>
        <taxon>Verrucomicrobiota</taxon>
        <taxon>Verrucomicrobiia</taxon>
        <taxon>Verrucomicrobiales</taxon>
        <taxon>Verrucomicrobiaceae</taxon>
        <taxon>Oceaniferula</taxon>
    </lineage>
</organism>
<protein>
    <submittedName>
        <fullName evidence="7">Oligopeptide ABC transporter substrate-binding protein OppA</fullName>
    </submittedName>
</protein>
<dbReference type="GO" id="GO:0015833">
    <property type="term" value="P:peptide transport"/>
    <property type="evidence" value="ECO:0007669"/>
    <property type="project" value="TreeGrafter"/>
</dbReference>
<dbReference type="PANTHER" id="PTHR30290">
    <property type="entry name" value="PERIPLASMIC BINDING COMPONENT OF ABC TRANSPORTER"/>
    <property type="match status" value="1"/>
</dbReference>
<evidence type="ECO:0000256" key="2">
    <source>
        <dbReference type="ARBA" id="ARBA00005695"/>
    </source>
</evidence>
<dbReference type="FunFam" id="3.10.105.10:FF:000001">
    <property type="entry name" value="Oligopeptide ABC transporter, oligopeptide-binding protein"/>
    <property type="match status" value="1"/>
</dbReference>
<dbReference type="Gene3D" id="3.90.76.10">
    <property type="entry name" value="Dipeptide-binding Protein, Domain 1"/>
    <property type="match status" value="1"/>
</dbReference>
<evidence type="ECO:0000256" key="3">
    <source>
        <dbReference type="ARBA" id="ARBA00022448"/>
    </source>
</evidence>
<dbReference type="PANTHER" id="PTHR30290:SF10">
    <property type="entry name" value="PERIPLASMIC OLIGOPEPTIDE-BINDING PROTEIN-RELATED"/>
    <property type="match status" value="1"/>
</dbReference>
<evidence type="ECO:0000256" key="5">
    <source>
        <dbReference type="SAM" id="SignalP"/>
    </source>
</evidence>
<comment type="similarity">
    <text evidence="2">Belongs to the bacterial solute-binding protein 5 family.</text>
</comment>
<dbReference type="Gene3D" id="3.40.190.10">
    <property type="entry name" value="Periplasmic binding protein-like II"/>
    <property type="match status" value="1"/>
</dbReference>
<dbReference type="GO" id="GO:1904680">
    <property type="term" value="F:peptide transmembrane transporter activity"/>
    <property type="evidence" value="ECO:0007669"/>
    <property type="project" value="TreeGrafter"/>
</dbReference>
<comment type="subcellular location">
    <subcellularLocation>
        <location evidence="1">Cell envelope</location>
    </subcellularLocation>
</comment>
<gene>
    <name evidence="7" type="ORF">NT6N_10320</name>
</gene>
<dbReference type="KEGG" id="osu:NT6N_10320"/>
<keyword evidence="3" id="KW-0813">Transport</keyword>
<evidence type="ECO:0000259" key="6">
    <source>
        <dbReference type="Pfam" id="PF00496"/>
    </source>
</evidence>
<dbReference type="InterPro" id="IPR000914">
    <property type="entry name" value="SBP_5_dom"/>
</dbReference>
<dbReference type="InterPro" id="IPR030678">
    <property type="entry name" value="Peptide/Ni-bd"/>
</dbReference>
<name>A0AAT9FJ83_9BACT</name>
<keyword evidence="4 5" id="KW-0732">Signal</keyword>
<dbReference type="AlphaFoldDB" id="A0AAT9FJ83"/>
<sequence>MPCSFSSTVHALCLCALAVATSLLSSCDSETPVAKASKENILIVGNSAEPAGLDPQVVTGVIESNIIRALFEGLCVEDPEKDGNSLPGAAASWEPNEDFTVWTFHLQPEGKWSDGEPVTAEDFVFAYERILSPDFAAKYATMLYFIKGAEAFNKKETTDFSTVGVKAVDPLTLEVTTRAPIPFLPELTKHYTWFPVPKHIILKYGTIAEKHTAWTEPGKLVSNGAFKLAEWKFNYYVSVDRNEYYWDYDTVSLAGIRYLPIGNSYTEARMYFDEQIHVTYGLAPEMIDYSRDNYPESLRQEPYLGVNFVRCNVTQPGLKDARVRKALALAIDQQSIIDNVLKGGQLPAYGLVPPMGDYVTPKEITFDPAKAKQLLAEAGFPNGEGFPKISLLTTDKDVSKRLSEAYQDMWKKHLGINVAIKQQEWKTYLDSMHKLNYDMAIGGWIGDYPDPTTFLEMWRKDDGNNNTGWHSEDYEALLKKGELAPTPAARLTALAEAEQLFLDDMPVLPIYWYTTNYLLHPSVKGWHPLILNNHPFKFISIDHGEAQAKIKKDDKKPAETSN</sequence>
<dbReference type="SUPFAM" id="SSF53850">
    <property type="entry name" value="Periplasmic binding protein-like II"/>
    <property type="match status" value="1"/>
</dbReference>
<feature type="chain" id="PRO_5043490604" evidence="5">
    <location>
        <begin position="19"/>
        <end position="562"/>
    </location>
</feature>
<dbReference type="FunFam" id="3.90.76.10:FF:000001">
    <property type="entry name" value="Oligopeptide ABC transporter substrate-binding protein"/>
    <property type="match status" value="1"/>
</dbReference>
<dbReference type="Pfam" id="PF00496">
    <property type="entry name" value="SBP_bac_5"/>
    <property type="match status" value="1"/>
</dbReference>
<accession>A0AAT9FJ83</accession>
<dbReference type="PIRSF" id="PIRSF002741">
    <property type="entry name" value="MppA"/>
    <property type="match status" value="1"/>
</dbReference>
<evidence type="ECO:0000256" key="1">
    <source>
        <dbReference type="ARBA" id="ARBA00004196"/>
    </source>
</evidence>
<dbReference type="GO" id="GO:0030288">
    <property type="term" value="C:outer membrane-bounded periplasmic space"/>
    <property type="evidence" value="ECO:0007669"/>
    <property type="project" value="UniProtKB-ARBA"/>
</dbReference>
<feature type="signal peptide" evidence="5">
    <location>
        <begin position="1"/>
        <end position="18"/>
    </location>
</feature>
<dbReference type="EMBL" id="AP026866">
    <property type="protein sequence ID" value="BDS05992.1"/>
    <property type="molecule type" value="Genomic_DNA"/>
</dbReference>